<keyword evidence="3" id="KW-0812">Transmembrane</keyword>
<keyword evidence="2 3" id="KW-0808">Transferase</keyword>
<keyword evidence="5" id="KW-1185">Reference proteome</keyword>
<dbReference type="GO" id="GO:0005975">
    <property type="term" value="P:carbohydrate metabolic process"/>
    <property type="evidence" value="ECO:0007669"/>
    <property type="project" value="InterPro"/>
</dbReference>
<keyword evidence="1 3" id="KW-0328">Glycosyltransferase</keyword>
<comment type="similarity">
    <text evidence="3">Belongs to the glycosyltransferase 11 family.</text>
</comment>
<dbReference type="EMBL" id="JAZGQO010000006">
    <property type="protein sequence ID" value="KAK6184858.1"/>
    <property type="molecule type" value="Genomic_DNA"/>
</dbReference>
<keyword evidence="3" id="KW-0735">Signal-anchor</keyword>
<evidence type="ECO:0000313" key="5">
    <source>
        <dbReference type="Proteomes" id="UP001347796"/>
    </source>
</evidence>
<dbReference type="Proteomes" id="UP001347796">
    <property type="component" value="Unassembled WGS sequence"/>
</dbReference>
<proteinExistence type="inferred from homology"/>
<sequence length="262" mass="30459">MFQLASTYSIARRNNLKVVLKCIWMDHFNKTFEIHGSFSTDWNLCKNAIPIASKTCCSYDHKLMKLRSDKTYMLNDYLQSHIYFDNYRKKIEELFTFKPDILTKAESVLTSAFEKLDVNPPYTLIGVHIRRGDILKKNNKDVGFEAVTPEYLKKAREYMDSKYHSGRVIYVICSNDIQWSKTHFGTHGNEFYSENNTANVDLAILSLTDHMILSTGTFSWWAGWFSPGTVVYWKDFATPGSRLSKGFSADKMDYFYPEWVGL</sequence>
<dbReference type="AlphaFoldDB" id="A0AAN8PUP7"/>
<evidence type="ECO:0000313" key="4">
    <source>
        <dbReference type="EMBL" id="KAK6184858.1"/>
    </source>
</evidence>
<evidence type="ECO:0000256" key="2">
    <source>
        <dbReference type="ARBA" id="ARBA00022679"/>
    </source>
</evidence>
<dbReference type="GO" id="GO:0008107">
    <property type="term" value="F:galactoside 2-alpha-L-fucosyltransferase activity"/>
    <property type="evidence" value="ECO:0007669"/>
    <property type="project" value="InterPro"/>
</dbReference>
<comment type="subcellular location">
    <subcellularLocation>
        <location evidence="3">Golgi apparatus</location>
        <location evidence="3">Golgi stack membrane</location>
        <topology evidence="3">Single-pass type II membrane protein</topology>
    </subcellularLocation>
</comment>
<dbReference type="PANTHER" id="PTHR11927">
    <property type="entry name" value="GALACTOSIDE 2-L-FUCOSYLTRANSFERASE"/>
    <property type="match status" value="1"/>
</dbReference>
<evidence type="ECO:0000256" key="3">
    <source>
        <dbReference type="RuleBase" id="RU363129"/>
    </source>
</evidence>
<dbReference type="EC" id="2.4.1.-" evidence="3"/>
<evidence type="ECO:0000256" key="1">
    <source>
        <dbReference type="ARBA" id="ARBA00022676"/>
    </source>
</evidence>
<reference evidence="4 5" key="1">
    <citation type="submission" date="2024-01" db="EMBL/GenBank/DDBJ databases">
        <title>The genome of the rayed Mediterranean limpet Patella caerulea (Linnaeus, 1758).</title>
        <authorList>
            <person name="Anh-Thu Weber A."/>
            <person name="Halstead-Nussloch G."/>
        </authorList>
    </citation>
    <scope>NUCLEOTIDE SEQUENCE [LARGE SCALE GENOMIC DNA]</scope>
    <source>
        <strain evidence="4">AATW-2023a</strain>
        <tissue evidence="4">Whole specimen</tissue>
    </source>
</reference>
<dbReference type="GO" id="GO:0032580">
    <property type="term" value="C:Golgi cisterna membrane"/>
    <property type="evidence" value="ECO:0007669"/>
    <property type="project" value="UniProtKB-SubCell"/>
</dbReference>
<name>A0AAN8PUP7_PATCE</name>
<comment type="pathway">
    <text evidence="3">Protein modification; protein glycosylation.</text>
</comment>
<accession>A0AAN8PUP7</accession>
<keyword evidence="3" id="KW-0333">Golgi apparatus</keyword>
<keyword evidence="3" id="KW-0325">Glycoprotein</keyword>
<protein>
    <recommendedName>
        <fullName evidence="3">L-Fucosyltransferase</fullName>
        <ecNumber evidence="3">2.4.1.-</ecNumber>
    </recommendedName>
</protein>
<comment type="caution">
    <text evidence="4">The sequence shown here is derived from an EMBL/GenBank/DDBJ whole genome shotgun (WGS) entry which is preliminary data.</text>
</comment>
<dbReference type="CDD" id="cd11301">
    <property type="entry name" value="Fut1_Fut2_like"/>
    <property type="match status" value="1"/>
</dbReference>
<dbReference type="Pfam" id="PF01531">
    <property type="entry name" value="Glyco_transf_11"/>
    <property type="match status" value="1"/>
</dbReference>
<organism evidence="4 5">
    <name type="scientific">Patella caerulea</name>
    <name type="common">Rayed Mediterranean limpet</name>
    <dbReference type="NCBI Taxonomy" id="87958"/>
    <lineage>
        <taxon>Eukaryota</taxon>
        <taxon>Metazoa</taxon>
        <taxon>Spiralia</taxon>
        <taxon>Lophotrochozoa</taxon>
        <taxon>Mollusca</taxon>
        <taxon>Gastropoda</taxon>
        <taxon>Patellogastropoda</taxon>
        <taxon>Patelloidea</taxon>
        <taxon>Patellidae</taxon>
        <taxon>Patella</taxon>
    </lineage>
</organism>
<gene>
    <name evidence="4" type="ORF">SNE40_007225</name>
</gene>
<dbReference type="PANTHER" id="PTHR11927:SF9">
    <property type="entry name" value="L-FUCOSYLTRANSFERASE"/>
    <property type="match status" value="1"/>
</dbReference>
<dbReference type="InterPro" id="IPR002516">
    <property type="entry name" value="Glyco_trans_11"/>
</dbReference>